<name>A0A4R6JXG8_9ACTN</name>
<evidence type="ECO:0000256" key="1">
    <source>
        <dbReference type="SAM" id="SignalP"/>
    </source>
</evidence>
<dbReference type="EMBL" id="SNWR01000001">
    <property type="protein sequence ID" value="TDO41490.1"/>
    <property type="molecule type" value="Genomic_DNA"/>
</dbReference>
<feature type="chain" id="PRO_5038597432" description="Mce-associated membrane protein" evidence="1">
    <location>
        <begin position="19"/>
        <end position="192"/>
    </location>
</feature>
<dbReference type="PROSITE" id="PS51257">
    <property type="entry name" value="PROKAR_LIPOPROTEIN"/>
    <property type="match status" value="1"/>
</dbReference>
<gene>
    <name evidence="2" type="ORF">C8E87_5223</name>
</gene>
<comment type="caution">
    <text evidence="2">The sequence shown here is derived from an EMBL/GenBank/DDBJ whole genome shotgun (WGS) entry which is preliminary data.</text>
</comment>
<sequence length="192" mass="19680">MRLSALLAVAVATLGGCAGTSAPPRPSLSSPAPAAAPAPVVENTGTAWPAIVGSLISYGQWLLGDPTPALADVITEPGCAGHDALTDELRSLVSTDAMVRTSPATVTSVSGSAVSRDRAVVEATVSRAAEPVVVKGHSSLSPSAKTIWLEDRAELPATVLTMTLVRSNDRWRFCEIVDKAGDPDGEAITRAL</sequence>
<accession>A0A4R6JXG8</accession>
<dbReference type="AlphaFoldDB" id="A0A4R6JXG8"/>
<proteinExistence type="predicted"/>
<dbReference type="Proteomes" id="UP000294901">
    <property type="component" value="Unassembled WGS sequence"/>
</dbReference>
<keyword evidence="1" id="KW-0732">Signal</keyword>
<evidence type="ECO:0000313" key="3">
    <source>
        <dbReference type="Proteomes" id="UP000294901"/>
    </source>
</evidence>
<protein>
    <recommendedName>
        <fullName evidence="4">Mce-associated membrane protein</fullName>
    </recommendedName>
</protein>
<keyword evidence="3" id="KW-1185">Reference proteome</keyword>
<dbReference type="OrthoDB" id="3295189at2"/>
<evidence type="ECO:0008006" key="4">
    <source>
        <dbReference type="Google" id="ProtNLM"/>
    </source>
</evidence>
<dbReference type="RefSeq" id="WP_133875505.1">
    <property type="nucleotide sequence ID" value="NZ_BOMD01000027.1"/>
</dbReference>
<feature type="signal peptide" evidence="1">
    <location>
        <begin position="1"/>
        <end position="18"/>
    </location>
</feature>
<organism evidence="2 3">
    <name type="scientific">Paractinoplanes brasiliensis</name>
    <dbReference type="NCBI Taxonomy" id="52695"/>
    <lineage>
        <taxon>Bacteria</taxon>
        <taxon>Bacillati</taxon>
        <taxon>Actinomycetota</taxon>
        <taxon>Actinomycetes</taxon>
        <taxon>Micromonosporales</taxon>
        <taxon>Micromonosporaceae</taxon>
        <taxon>Paractinoplanes</taxon>
    </lineage>
</organism>
<reference evidence="2 3" key="1">
    <citation type="submission" date="2019-03" db="EMBL/GenBank/DDBJ databases">
        <title>Sequencing the genomes of 1000 actinobacteria strains.</title>
        <authorList>
            <person name="Klenk H.-P."/>
        </authorList>
    </citation>
    <scope>NUCLEOTIDE SEQUENCE [LARGE SCALE GENOMIC DNA]</scope>
    <source>
        <strain evidence="2 3">DSM 43805</strain>
    </source>
</reference>
<evidence type="ECO:0000313" key="2">
    <source>
        <dbReference type="EMBL" id="TDO41490.1"/>
    </source>
</evidence>